<dbReference type="Pfam" id="PF01963">
    <property type="entry name" value="TraB_PrgY_gumN"/>
    <property type="match status" value="1"/>
</dbReference>
<sequence>MLFRFLKRFLALAGIASASWASPQPAPAPVAHPALWEVSDPDTTIYLFGTIHLLPPNYKWRTPAIDKAIASSDSLVVETIVDAAHPQELVNALLTLDRSEGLPPIADRIEPKRRPLLEAAIAKTGLPRPAFDKMETWAAAYRLLGIQFSELGLQGSAGVEQTLREAFAAAGKPIGQLETNAQQIGFFDSLPETAQRALLNGAVEPAHVATKDFSEMLTGWTTGDVKVIARTFNQDFAESGEMRKVLLDQRNANWSRWIEERLKQPGTTMIAVGAGHLAGPESVLEMLKRGGYRVTRVQ</sequence>
<protein>
    <submittedName>
        <fullName evidence="2">TraB/GumN family protein</fullName>
    </submittedName>
</protein>
<proteinExistence type="predicted"/>
<dbReference type="CDD" id="cd14789">
    <property type="entry name" value="Tiki"/>
    <property type="match status" value="1"/>
</dbReference>
<gene>
    <name evidence="2" type="ORF">LZ519_04550</name>
</gene>
<keyword evidence="1" id="KW-0732">Signal</keyword>
<dbReference type="PANTHER" id="PTHR40590">
    <property type="entry name" value="CYTOPLASMIC PROTEIN-RELATED"/>
    <property type="match status" value="1"/>
</dbReference>
<organism evidence="2 3">
    <name type="scientific">Sphingomonas anseongensis</name>
    <dbReference type="NCBI Taxonomy" id="2908207"/>
    <lineage>
        <taxon>Bacteria</taxon>
        <taxon>Pseudomonadati</taxon>
        <taxon>Pseudomonadota</taxon>
        <taxon>Alphaproteobacteria</taxon>
        <taxon>Sphingomonadales</taxon>
        <taxon>Sphingomonadaceae</taxon>
        <taxon>Sphingomonas</taxon>
    </lineage>
</organism>
<evidence type="ECO:0000313" key="3">
    <source>
        <dbReference type="Proteomes" id="UP001165343"/>
    </source>
</evidence>
<dbReference type="InterPro" id="IPR047111">
    <property type="entry name" value="YbaP-like"/>
</dbReference>
<feature type="signal peptide" evidence="1">
    <location>
        <begin position="1"/>
        <end position="21"/>
    </location>
</feature>
<comment type="caution">
    <text evidence="2">The sequence shown here is derived from an EMBL/GenBank/DDBJ whole genome shotgun (WGS) entry which is preliminary data.</text>
</comment>
<dbReference type="InterPro" id="IPR002816">
    <property type="entry name" value="TraB/PrgY/GumN_fam"/>
</dbReference>
<dbReference type="EMBL" id="JAMGBC010000001">
    <property type="protein sequence ID" value="MCL6678588.1"/>
    <property type="molecule type" value="Genomic_DNA"/>
</dbReference>
<evidence type="ECO:0000256" key="1">
    <source>
        <dbReference type="SAM" id="SignalP"/>
    </source>
</evidence>
<keyword evidence="3" id="KW-1185">Reference proteome</keyword>
<name>A0ABT0REC5_9SPHN</name>
<feature type="chain" id="PRO_5045607100" evidence="1">
    <location>
        <begin position="22"/>
        <end position="298"/>
    </location>
</feature>
<dbReference type="RefSeq" id="WP_249867533.1">
    <property type="nucleotide sequence ID" value="NZ_JAMGBC010000001.1"/>
</dbReference>
<dbReference type="Proteomes" id="UP001165343">
    <property type="component" value="Unassembled WGS sequence"/>
</dbReference>
<reference evidence="2" key="1">
    <citation type="submission" date="2022-05" db="EMBL/GenBank/DDBJ databases">
        <authorList>
            <person name="Jo J.-H."/>
            <person name="Im W.-T."/>
        </authorList>
    </citation>
    <scope>NUCLEOTIDE SEQUENCE</scope>
    <source>
        <strain evidence="2">RG327</strain>
    </source>
</reference>
<evidence type="ECO:0000313" key="2">
    <source>
        <dbReference type="EMBL" id="MCL6678588.1"/>
    </source>
</evidence>
<accession>A0ABT0REC5</accession>
<dbReference type="PANTHER" id="PTHR40590:SF1">
    <property type="entry name" value="CYTOPLASMIC PROTEIN"/>
    <property type="match status" value="1"/>
</dbReference>